<dbReference type="Gene3D" id="1.20.272.10">
    <property type="match status" value="1"/>
</dbReference>
<feature type="compositionally biased region" description="Basic and acidic residues" evidence="5">
    <location>
        <begin position="13"/>
        <end position="23"/>
    </location>
</feature>
<dbReference type="Pfam" id="PF00004">
    <property type="entry name" value="AAA"/>
    <property type="match status" value="1"/>
</dbReference>
<protein>
    <recommendedName>
        <fullName evidence="6">AAA+ ATPase domain-containing protein</fullName>
    </recommendedName>
</protein>
<dbReference type="SUPFAM" id="SSF48019">
    <property type="entry name" value="post-AAA+ oligomerization domain-like"/>
    <property type="match status" value="1"/>
</dbReference>
<evidence type="ECO:0000259" key="6">
    <source>
        <dbReference type="SMART" id="SM00382"/>
    </source>
</evidence>
<feature type="region of interest" description="Disordered" evidence="5">
    <location>
        <begin position="1"/>
        <end position="32"/>
    </location>
</feature>
<feature type="region of interest" description="Disordered" evidence="5">
    <location>
        <begin position="55"/>
        <end position="92"/>
    </location>
</feature>
<dbReference type="SUPFAM" id="SSF52540">
    <property type="entry name" value="P-loop containing nucleoside triphosphate hydrolases"/>
    <property type="match status" value="1"/>
</dbReference>
<dbReference type="CDD" id="cd18140">
    <property type="entry name" value="HLD_clamp_RFC"/>
    <property type="match status" value="1"/>
</dbReference>
<dbReference type="Gene3D" id="3.40.50.300">
    <property type="entry name" value="P-loop containing nucleotide triphosphate hydrolases"/>
    <property type="match status" value="1"/>
</dbReference>
<dbReference type="Pfam" id="PF08519">
    <property type="entry name" value="RFC1"/>
    <property type="match status" value="1"/>
</dbReference>
<accession>A0ABQ6M8X6</accession>
<dbReference type="CDD" id="cd00009">
    <property type="entry name" value="AAA"/>
    <property type="match status" value="1"/>
</dbReference>
<proteinExistence type="inferred from homology"/>
<evidence type="ECO:0000256" key="4">
    <source>
        <dbReference type="ARBA" id="ARBA00022840"/>
    </source>
</evidence>
<dbReference type="InterPro" id="IPR003593">
    <property type="entry name" value="AAA+_ATPase"/>
</dbReference>
<dbReference type="SMART" id="SM00382">
    <property type="entry name" value="AAA"/>
    <property type="match status" value="1"/>
</dbReference>
<reference evidence="7 8" key="1">
    <citation type="journal article" date="2023" name="Commun. Biol.">
        <title>Genome analysis of Parmales, the sister group of diatoms, reveals the evolutionary specialization of diatoms from phago-mixotrophs to photoautotrophs.</title>
        <authorList>
            <person name="Ban H."/>
            <person name="Sato S."/>
            <person name="Yoshikawa S."/>
            <person name="Yamada K."/>
            <person name="Nakamura Y."/>
            <person name="Ichinomiya M."/>
            <person name="Sato N."/>
            <person name="Blanc-Mathieu R."/>
            <person name="Endo H."/>
            <person name="Kuwata A."/>
            <person name="Ogata H."/>
        </authorList>
    </citation>
    <scope>NUCLEOTIDE SEQUENCE [LARGE SCALE GENOMIC DNA]</scope>
</reference>
<gene>
    <name evidence="7" type="ORF">TeGR_g110</name>
</gene>
<feature type="compositionally biased region" description="Low complexity" evidence="5">
    <location>
        <begin position="55"/>
        <end position="80"/>
    </location>
</feature>
<feature type="compositionally biased region" description="Low complexity" evidence="5">
    <location>
        <begin position="134"/>
        <end position="167"/>
    </location>
</feature>
<dbReference type="InterPro" id="IPR047854">
    <property type="entry name" value="RFC_lid"/>
</dbReference>
<keyword evidence="3" id="KW-0547">Nucleotide-binding</keyword>
<comment type="caution">
    <text evidence="7">The sequence shown here is derived from an EMBL/GenBank/DDBJ whole genome shotgun (WGS) entry which is preliminary data.</text>
</comment>
<evidence type="ECO:0000313" key="8">
    <source>
        <dbReference type="Proteomes" id="UP001165060"/>
    </source>
</evidence>
<feature type="domain" description="AAA+ ATPase" evidence="6">
    <location>
        <begin position="228"/>
        <end position="362"/>
    </location>
</feature>
<evidence type="ECO:0000313" key="7">
    <source>
        <dbReference type="EMBL" id="GMI21801.1"/>
    </source>
</evidence>
<feature type="region of interest" description="Disordered" evidence="5">
    <location>
        <begin position="134"/>
        <end position="176"/>
    </location>
</feature>
<dbReference type="InterPro" id="IPR027417">
    <property type="entry name" value="P-loop_NTPase"/>
</dbReference>
<evidence type="ECO:0000256" key="3">
    <source>
        <dbReference type="ARBA" id="ARBA00022741"/>
    </source>
</evidence>
<dbReference type="EMBL" id="BRYB01003853">
    <property type="protein sequence ID" value="GMI21801.1"/>
    <property type="molecule type" value="Genomic_DNA"/>
</dbReference>
<keyword evidence="4" id="KW-0067">ATP-binding</keyword>
<name>A0ABQ6M8X6_9STRA</name>
<sequence length="614" mass="65075">PPPPDVVLGEQLEDGRPTKDGQKFKKAAAQPEKTMVLDSEFELYALVELLHAPKAGAAAASAPAPAAPASAAPEPAASAPAPAPAPSATPSNPYAAKPANPYAAKAAAPANPYAKAAAPANPYAAKPANPYASAGKPAANPYAKKAAPTSSSTFTSATTTTSSSSSSGPVVGGGRAKINDSNALWADKYAPSTTADILGNGGHVGKLKAWINNWENVHNSGRKAGQFEKKAALLSGPPGIGKTTAATLVAEACGRHVMELNASDARGKKQLTEVLGDVLGSQVLNFGGVKKSGGEKKKKRLLIMDEVDGMGAGDRAGMAELISMIKTSKIPIICICNDRSSPKVRSLANHTLDLKFARPTKSMVARRVVSLAENENMEVEMNAAEALVESCGNDIRQVMNALQMWSAKGKVNGGKGERVVMRYMDFKERKGEIGKDEMLRVSMFDAGKMIMEGMKGFSSLDDKGKKESFMRRNDAYFTDYGMMGLLVHQNYPKIMSGQFLRTTDLAERQDILDRAAEATETMSDFGLMENMVRGGDQHWELLTATAALSVRVGSLAGGPSGGFLPGFPEFPQWLGKNSSKGKHERLLAELQVRRGRASEAAEEERGSMMTYKKV</sequence>
<keyword evidence="8" id="KW-1185">Reference proteome</keyword>
<dbReference type="Pfam" id="PF25361">
    <property type="entry name" value="AAA_lid_RFC1"/>
    <property type="match status" value="1"/>
</dbReference>
<dbReference type="PANTHER" id="PTHR23389:SF6">
    <property type="entry name" value="REPLICATION FACTOR C SUBUNIT 1"/>
    <property type="match status" value="1"/>
</dbReference>
<dbReference type="InterPro" id="IPR013725">
    <property type="entry name" value="DNA_replication_fac_RFC1_C"/>
</dbReference>
<comment type="similarity">
    <text evidence="1">Belongs to the activator 1 large subunit family.</text>
</comment>
<dbReference type="Proteomes" id="UP001165060">
    <property type="component" value="Unassembled WGS sequence"/>
</dbReference>
<dbReference type="InterPro" id="IPR003959">
    <property type="entry name" value="ATPase_AAA_core"/>
</dbReference>
<evidence type="ECO:0000256" key="1">
    <source>
        <dbReference type="ARBA" id="ARBA00006116"/>
    </source>
</evidence>
<dbReference type="InterPro" id="IPR008921">
    <property type="entry name" value="DNA_pol3_clamp-load_cplx_C"/>
</dbReference>
<evidence type="ECO:0000256" key="5">
    <source>
        <dbReference type="SAM" id="MobiDB-lite"/>
    </source>
</evidence>
<feature type="non-terminal residue" evidence="7">
    <location>
        <position position="1"/>
    </location>
</feature>
<dbReference type="PANTHER" id="PTHR23389">
    <property type="entry name" value="CHROMOSOME TRANSMISSION FIDELITY FACTOR 18"/>
    <property type="match status" value="1"/>
</dbReference>
<organism evidence="7 8">
    <name type="scientific">Tetraparma gracilis</name>
    <dbReference type="NCBI Taxonomy" id="2962635"/>
    <lineage>
        <taxon>Eukaryota</taxon>
        <taxon>Sar</taxon>
        <taxon>Stramenopiles</taxon>
        <taxon>Ochrophyta</taxon>
        <taxon>Bolidophyceae</taxon>
        <taxon>Parmales</taxon>
        <taxon>Triparmaceae</taxon>
        <taxon>Tetraparma</taxon>
    </lineage>
</organism>
<evidence type="ECO:0000256" key="2">
    <source>
        <dbReference type="ARBA" id="ARBA00022705"/>
    </source>
</evidence>
<dbReference type="Gene3D" id="1.10.8.60">
    <property type="match status" value="1"/>
</dbReference>
<keyword evidence="2" id="KW-0235">DNA replication</keyword>